<accession>V2WS66</accession>
<gene>
    <name evidence="2" type="ORF">Moror_16926</name>
</gene>
<dbReference type="Proteomes" id="UP000017559">
    <property type="component" value="Unassembled WGS sequence"/>
</dbReference>
<proteinExistence type="predicted"/>
<evidence type="ECO:0000313" key="2">
    <source>
        <dbReference type="EMBL" id="ESK83070.1"/>
    </source>
</evidence>
<feature type="region of interest" description="Disordered" evidence="1">
    <location>
        <begin position="246"/>
        <end position="323"/>
    </location>
</feature>
<name>V2WS66_MONRO</name>
<dbReference type="EMBL" id="AWSO01001688">
    <property type="protein sequence ID" value="ESK83070.1"/>
    <property type="molecule type" value="Genomic_DNA"/>
</dbReference>
<organism evidence="2 3">
    <name type="scientific">Moniliophthora roreri (strain MCA 2997)</name>
    <name type="common">Cocoa frosty pod rot fungus</name>
    <name type="synonym">Crinipellis roreri</name>
    <dbReference type="NCBI Taxonomy" id="1381753"/>
    <lineage>
        <taxon>Eukaryota</taxon>
        <taxon>Fungi</taxon>
        <taxon>Dikarya</taxon>
        <taxon>Basidiomycota</taxon>
        <taxon>Agaricomycotina</taxon>
        <taxon>Agaricomycetes</taxon>
        <taxon>Agaricomycetidae</taxon>
        <taxon>Agaricales</taxon>
        <taxon>Marasmiineae</taxon>
        <taxon>Marasmiaceae</taxon>
        <taxon>Moniliophthora</taxon>
    </lineage>
</organism>
<keyword evidence="3" id="KW-1185">Reference proteome</keyword>
<feature type="region of interest" description="Disordered" evidence="1">
    <location>
        <begin position="86"/>
        <end position="114"/>
    </location>
</feature>
<sequence length="495" mass="52923">MQVSFSLEQLLQFAVSAKLHGEDGSVGLTLNPLPMASQVPANAHQNADNFQGITIHFEFGATNAESTHMVSVHASCAPFDQHLSQVKPHASTTASQDSSSMNQSSTLEPTQDTHHNISDISTLASTLTPDAQIASHDSWNDIATAVLDGVQSVQRWPSFPATLPQYTWPNDPILHDNAISAASFLATSDPQYENDTSYHSGASTPLDFGRDLANYFGGMLTTRELENHPKFSQSTLPFMSRHHVPPAKVGQTISSDSSPASNNISSNLTASSDTTYPPIDPSSPASTSTPSSSCLDSGTMEPRQRNVTRLASSPPTPDVPPRARELQGINIHLEFGTDDLEAISVSVHASCTTSDLSRIAELVSPNVELEKDTASTFPPDPYFPNNSESGSVVSLDHWDHASSSFSDNLAIPNFPAGLPQYTWPSDPILCESQSGGMTHSVTPTPVDPNDIQMDTLLDTIDASSLALSGFNDFSSISSATTPSSFDFELAISTIY</sequence>
<dbReference type="KEGG" id="mrr:Moror_16926"/>
<comment type="caution">
    <text evidence="2">The sequence shown here is derived from an EMBL/GenBank/DDBJ whole genome shotgun (WGS) entry which is preliminary data.</text>
</comment>
<evidence type="ECO:0000256" key="1">
    <source>
        <dbReference type="SAM" id="MobiDB-lite"/>
    </source>
</evidence>
<feature type="compositionally biased region" description="Low complexity" evidence="1">
    <location>
        <begin position="282"/>
        <end position="293"/>
    </location>
</feature>
<dbReference type="AlphaFoldDB" id="V2WS66"/>
<dbReference type="HOGENOM" id="CLU_551042_0_0_1"/>
<feature type="compositionally biased region" description="Low complexity" evidence="1">
    <location>
        <begin position="95"/>
        <end position="105"/>
    </location>
</feature>
<feature type="compositionally biased region" description="Low complexity" evidence="1">
    <location>
        <begin position="254"/>
        <end position="267"/>
    </location>
</feature>
<evidence type="ECO:0000313" key="3">
    <source>
        <dbReference type="Proteomes" id="UP000017559"/>
    </source>
</evidence>
<reference evidence="2 3" key="1">
    <citation type="journal article" date="2014" name="BMC Genomics">
        <title>Genome and secretome analysis of the hemibiotrophic fungal pathogen, Moniliophthora roreri, which causes frosty pod rot disease of cacao: mechanisms of the biotrophic and necrotrophic phases.</title>
        <authorList>
            <person name="Meinhardt L.W."/>
            <person name="Costa G.G.L."/>
            <person name="Thomazella D.P.T."/>
            <person name="Teixeira P.J.P.L."/>
            <person name="Carazzolle M.F."/>
            <person name="Schuster S.C."/>
            <person name="Carlson J.E."/>
            <person name="Guiltinan M.J."/>
            <person name="Mieczkowski P."/>
            <person name="Farmer A."/>
            <person name="Ramaraj T."/>
            <person name="Crozier J."/>
            <person name="Davis R.E."/>
            <person name="Shao J."/>
            <person name="Melnick R.L."/>
            <person name="Pereira G.A.G."/>
            <person name="Bailey B.A."/>
        </authorList>
    </citation>
    <scope>NUCLEOTIDE SEQUENCE [LARGE SCALE GENOMIC DNA]</scope>
    <source>
        <strain evidence="2 3">MCA 2997</strain>
    </source>
</reference>
<protein>
    <submittedName>
        <fullName evidence="2">Uncharacterized protein</fullName>
    </submittedName>
</protein>